<dbReference type="Proteomes" id="UP000031668">
    <property type="component" value="Unassembled WGS sequence"/>
</dbReference>
<reference evidence="1 2" key="1">
    <citation type="journal article" date="2014" name="Genome Biol. Evol.">
        <title>The genome of the myxosporean Thelohanellus kitauei shows adaptations to nutrient acquisition within its fish host.</title>
        <authorList>
            <person name="Yang Y."/>
            <person name="Xiong J."/>
            <person name="Zhou Z."/>
            <person name="Huo F."/>
            <person name="Miao W."/>
            <person name="Ran C."/>
            <person name="Liu Y."/>
            <person name="Zhang J."/>
            <person name="Feng J."/>
            <person name="Wang M."/>
            <person name="Wang M."/>
            <person name="Wang L."/>
            <person name="Yao B."/>
        </authorList>
    </citation>
    <scope>NUCLEOTIDE SEQUENCE [LARGE SCALE GENOMIC DNA]</scope>
    <source>
        <strain evidence="1">Wuqing</strain>
    </source>
</reference>
<dbReference type="EMBL" id="JWZT01005048">
    <property type="protein sequence ID" value="KII62234.1"/>
    <property type="molecule type" value="Genomic_DNA"/>
</dbReference>
<evidence type="ECO:0000313" key="2">
    <source>
        <dbReference type="Proteomes" id="UP000031668"/>
    </source>
</evidence>
<sequence>MPDNKYGGNIKINVTHICDQYTESSLNECSSNIESENNEFSTLSKVKLGIFDEINVTFSEQFFKSFKMIYEDILCPKSELKPQNLYESRFNFDNQVHML</sequence>
<comment type="caution">
    <text evidence="1">The sequence shown here is derived from an EMBL/GenBank/DDBJ whole genome shotgun (WGS) entry which is preliminary data.</text>
</comment>
<gene>
    <name evidence="1" type="ORF">RF11_06871</name>
</gene>
<keyword evidence="2" id="KW-1185">Reference proteome</keyword>
<protein>
    <submittedName>
        <fullName evidence="1">Uncharacterized protein</fullName>
    </submittedName>
</protein>
<organism evidence="1 2">
    <name type="scientific">Thelohanellus kitauei</name>
    <name type="common">Myxosporean</name>
    <dbReference type="NCBI Taxonomy" id="669202"/>
    <lineage>
        <taxon>Eukaryota</taxon>
        <taxon>Metazoa</taxon>
        <taxon>Cnidaria</taxon>
        <taxon>Myxozoa</taxon>
        <taxon>Myxosporea</taxon>
        <taxon>Bivalvulida</taxon>
        <taxon>Platysporina</taxon>
        <taxon>Myxobolidae</taxon>
        <taxon>Thelohanellus</taxon>
    </lineage>
</organism>
<dbReference type="AlphaFoldDB" id="A0A0C2MD56"/>
<proteinExistence type="predicted"/>
<name>A0A0C2MD56_THEKT</name>
<accession>A0A0C2MD56</accession>
<evidence type="ECO:0000313" key="1">
    <source>
        <dbReference type="EMBL" id="KII62234.1"/>
    </source>
</evidence>